<evidence type="ECO:0000256" key="9">
    <source>
        <dbReference type="ARBA" id="ARBA00023002"/>
    </source>
</evidence>
<evidence type="ECO:0000256" key="5">
    <source>
        <dbReference type="ARBA" id="ARBA00022485"/>
    </source>
</evidence>
<name>A0A518BY45_9BACT</name>
<dbReference type="InterPro" id="IPR012675">
    <property type="entry name" value="Beta-grasp_dom_sf"/>
</dbReference>
<keyword evidence="6" id="KW-0816">Tricarboxylic acid cycle</keyword>
<dbReference type="NCBIfam" id="NF006391">
    <property type="entry name" value="PRK08640.1"/>
    <property type="match status" value="1"/>
</dbReference>
<keyword evidence="7" id="KW-0001">2Fe-2S</keyword>
<dbReference type="GO" id="GO:0046872">
    <property type="term" value="F:metal ion binding"/>
    <property type="evidence" value="ECO:0007669"/>
    <property type="project" value="UniProtKB-KW"/>
</dbReference>
<comment type="cofactor">
    <cofactor evidence="2">
        <name>[4Fe-4S] cluster</name>
        <dbReference type="ChEBI" id="CHEBI:49883"/>
    </cofactor>
</comment>
<dbReference type="InterPro" id="IPR036010">
    <property type="entry name" value="2Fe-2S_ferredoxin-like_sf"/>
</dbReference>
<evidence type="ECO:0000256" key="7">
    <source>
        <dbReference type="ARBA" id="ARBA00022714"/>
    </source>
</evidence>
<dbReference type="InterPro" id="IPR009051">
    <property type="entry name" value="Helical_ferredxn"/>
</dbReference>
<dbReference type="GO" id="GO:0051538">
    <property type="term" value="F:3 iron, 4 sulfur cluster binding"/>
    <property type="evidence" value="ECO:0007669"/>
    <property type="project" value="UniProtKB-KW"/>
</dbReference>
<dbReference type="RefSeq" id="WP_145446097.1">
    <property type="nucleotide sequence ID" value="NZ_CP036280.1"/>
</dbReference>
<comment type="cofactor">
    <cofactor evidence="13">
        <name>[2Fe-2S] cluster</name>
        <dbReference type="ChEBI" id="CHEBI:190135"/>
    </cofactor>
</comment>
<dbReference type="InterPro" id="IPR004489">
    <property type="entry name" value="Succ_DH/fum_Rdtase_Fe-S"/>
</dbReference>
<dbReference type="GO" id="GO:0006099">
    <property type="term" value="P:tricarboxylic acid cycle"/>
    <property type="evidence" value="ECO:0007669"/>
    <property type="project" value="UniProtKB-KW"/>
</dbReference>
<dbReference type="PANTHER" id="PTHR11921:SF29">
    <property type="entry name" value="SUCCINATE DEHYDROGENASE [UBIQUINONE] IRON-SULFUR SUBUNIT, MITOCHONDRIAL"/>
    <property type="match status" value="1"/>
</dbReference>
<keyword evidence="10" id="KW-0408">Iron</keyword>
<dbReference type="GO" id="GO:0009055">
    <property type="term" value="F:electron transfer activity"/>
    <property type="evidence" value="ECO:0007669"/>
    <property type="project" value="InterPro"/>
</dbReference>
<evidence type="ECO:0000256" key="6">
    <source>
        <dbReference type="ARBA" id="ARBA00022532"/>
    </source>
</evidence>
<evidence type="ECO:0000256" key="10">
    <source>
        <dbReference type="ARBA" id="ARBA00023004"/>
    </source>
</evidence>
<dbReference type="FunFam" id="1.10.1060.10:FF:000005">
    <property type="entry name" value="Succinate dehydrogenase iron-sulfur subunit"/>
    <property type="match status" value="1"/>
</dbReference>
<proteinExistence type="inferred from homology"/>
<dbReference type="InterPro" id="IPR017900">
    <property type="entry name" value="4Fe4S_Fe_S_CS"/>
</dbReference>
<dbReference type="KEGG" id="mcad:Pan265_17620"/>
<dbReference type="FunFam" id="3.10.20.30:FF:000018">
    <property type="entry name" value="Succinate dehydrogenase iron-sulfur subunit"/>
    <property type="match status" value="1"/>
</dbReference>
<evidence type="ECO:0000313" key="16">
    <source>
        <dbReference type="Proteomes" id="UP000320386"/>
    </source>
</evidence>
<dbReference type="GO" id="GO:0022904">
    <property type="term" value="P:respiratory electron transport chain"/>
    <property type="evidence" value="ECO:0007669"/>
    <property type="project" value="TreeGrafter"/>
</dbReference>
<evidence type="ECO:0000256" key="1">
    <source>
        <dbReference type="ARBA" id="ARBA00001927"/>
    </source>
</evidence>
<keyword evidence="11" id="KW-0411">Iron-sulfur</keyword>
<comment type="similarity">
    <text evidence="3">Belongs to the succinate dehydrogenase/fumarate reductase iron-sulfur protein family.</text>
</comment>
<comment type="cofactor">
    <cofactor evidence="1">
        <name>[3Fe-4S] cluster</name>
        <dbReference type="ChEBI" id="CHEBI:21137"/>
    </cofactor>
</comment>
<dbReference type="PROSITE" id="PS00198">
    <property type="entry name" value="4FE4S_FER_1"/>
    <property type="match status" value="1"/>
</dbReference>
<dbReference type="GO" id="GO:0051539">
    <property type="term" value="F:4 iron, 4 sulfur cluster binding"/>
    <property type="evidence" value="ECO:0007669"/>
    <property type="project" value="UniProtKB-KW"/>
</dbReference>
<keyword evidence="12" id="KW-0003">3Fe-4S</keyword>
<dbReference type="GO" id="GO:0051537">
    <property type="term" value="F:2 iron, 2 sulfur cluster binding"/>
    <property type="evidence" value="ECO:0007669"/>
    <property type="project" value="UniProtKB-KW"/>
</dbReference>
<evidence type="ECO:0000256" key="12">
    <source>
        <dbReference type="ARBA" id="ARBA00023291"/>
    </source>
</evidence>
<sequence>MIAQNKPEKYKVKIKRQDGPSQPAYYQTFEVPYRPGQNIISVLQYVAANPTTTDGKETSSPVWDSGCLEEVCGACSMVINGLVRQSCSTLVDEMLPEGNTITIEPMTKFPVVRDLFVDRQRMFENLKKVKGWVPIDGTHDLGEGPQESQADQEFRYALSRCMTCGCCLEACPQFEKDNEFIGPQAIAQAVYFNMHETGKHLKNERLDALMGKGGLNDCGNAQNCVRVCPKGVPLTEAIARLGRQITVHAVKEFFMGSKG</sequence>
<feature type="domain" description="4Fe-4S ferredoxin-type" evidence="14">
    <location>
        <begin position="152"/>
        <end position="179"/>
    </location>
</feature>
<dbReference type="SUPFAM" id="SSF54292">
    <property type="entry name" value="2Fe-2S ferredoxin-like"/>
    <property type="match status" value="1"/>
</dbReference>
<dbReference type="PANTHER" id="PTHR11921">
    <property type="entry name" value="SUCCINATE DEHYDROGENASE IRON-SULFUR PROTEIN"/>
    <property type="match status" value="1"/>
</dbReference>
<dbReference type="InterPro" id="IPR025192">
    <property type="entry name" value="Succ_DH/fum_Rdtase_N"/>
</dbReference>
<dbReference type="Proteomes" id="UP000320386">
    <property type="component" value="Chromosome"/>
</dbReference>
<keyword evidence="9" id="KW-0560">Oxidoreductase</keyword>
<dbReference type="Gene3D" id="3.10.20.30">
    <property type="match status" value="1"/>
</dbReference>
<evidence type="ECO:0000256" key="8">
    <source>
        <dbReference type="ARBA" id="ARBA00022723"/>
    </source>
</evidence>
<evidence type="ECO:0000256" key="3">
    <source>
        <dbReference type="ARBA" id="ARBA00009433"/>
    </source>
</evidence>
<evidence type="ECO:0000256" key="13">
    <source>
        <dbReference type="ARBA" id="ARBA00034078"/>
    </source>
</evidence>
<dbReference type="NCBIfam" id="TIGR00384">
    <property type="entry name" value="dhsB"/>
    <property type="match status" value="1"/>
</dbReference>
<organism evidence="15 16">
    <name type="scientific">Mucisphaera calidilacus</name>
    <dbReference type="NCBI Taxonomy" id="2527982"/>
    <lineage>
        <taxon>Bacteria</taxon>
        <taxon>Pseudomonadati</taxon>
        <taxon>Planctomycetota</taxon>
        <taxon>Phycisphaerae</taxon>
        <taxon>Phycisphaerales</taxon>
        <taxon>Phycisphaeraceae</taxon>
        <taxon>Mucisphaera</taxon>
    </lineage>
</organism>
<accession>A0A518BY45</accession>
<dbReference type="InterPro" id="IPR017896">
    <property type="entry name" value="4Fe4S_Fe-S-bd"/>
</dbReference>
<keyword evidence="8" id="KW-0479">Metal-binding</keyword>
<dbReference type="SUPFAM" id="SSF46548">
    <property type="entry name" value="alpha-helical ferredoxin"/>
    <property type="match status" value="1"/>
</dbReference>
<dbReference type="EMBL" id="CP036280">
    <property type="protein sequence ID" value="QDU71903.1"/>
    <property type="molecule type" value="Genomic_DNA"/>
</dbReference>
<dbReference type="OrthoDB" id="9804391at2"/>
<dbReference type="Gene3D" id="1.10.1060.10">
    <property type="entry name" value="Alpha-helical ferredoxin"/>
    <property type="match status" value="1"/>
</dbReference>
<evidence type="ECO:0000256" key="2">
    <source>
        <dbReference type="ARBA" id="ARBA00001966"/>
    </source>
</evidence>
<dbReference type="Pfam" id="PF13183">
    <property type="entry name" value="Fer4_8"/>
    <property type="match status" value="1"/>
</dbReference>
<dbReference type="PROSITE" id="PS51379">
    <property type="entry name" value="4FE4S_FER_2"/>
    <property type="match status" value="1"/>
</dbReference>
<dbReference type="GO" id="GO:0008177">
    <property type="term" value="F:succinate dehydrogenase (quinone) activity"/>
    <property type="evidence" value="ECO:0007669"/>
    <property type="project" value="UniProtKB-EC"/>
</dbReference>
<dbReference type="AlphaFoldDB" id="A0A518BY45"/>
<keyword evidence="16" id="KW-1185">Reference proteome</keyword>
<evidence type="ECO:0000313" key="15">
    <source>
        <dbReference type="EMBL" id="QDU71903.1"/>
    </source>
</evidence>
<evidence type="ECO:0000256" key="11">
    <source>
        <dbReference type="ARBA" id="ARBA00023014"/>
    </source>
</evidence>
<dbReference type="InterPro" id="IPR050573">
    <property type="entry name" value="SDH/FRD_Iron-Sulfur"/>
</dbReference>
<dbReference type="EC" id="1.3.5.1" evidence="4"/>
<keyword evidence="5" id="KW-0004">4Fe-4S</keyword>
<reference evidence="15 16" key="1">
    <citation type="submission" date="2019-02" db="EMBL/GenBank/DDBJ databases">
        <title>Deep-cultivation of Planctomycetes and their phenomic and genomic characterization uncovers novel biology.</title>
        <authorList>
            <person name="Wiegand S."/>
            <person name="Jogler M."/>
            <person name="Boedeker C."/>
            <person name="Pinto D."/>
            <person name="Vollmers J."/>
            <person name="Rivas-Marin E."/>
            <person name="Kohn T."/>
            <person name="Peeters S.H."/>
            <person name="Heuer A."/>
            <person name="Rast P."/>
            <person name="Oberbeckmann S."/>
            <person name="Bunk B."/>
            <person name="Jeske O."/>
            <person name="Meyerdierks A."/>
            <person name="Storesund J.E."/>
            <person name="Kallscheuer N."/>
            <person name="Luecker S."/>
            <person name="Lage O.M."/>
            <person name="Pohl T."/>
            <person name="Merkel B.J."/>
            <person name="Hornburger P."/>
            <person name="Mueller R.-W."/>
            <person name="Bruemmer F."/>
            <person name="Labrenz M."/>
            <person name="Spormann A.M."/>
            <person name="Op den Camp H."/>
            <person name="Overmann J."/>
            <person name="Amann R."/>
            <person name="Jetten M.S.M."/>
            <person name="Mascher T."/>
            <person name="Medema M.H."/>
            <person name="Devos D.P."/>
            <person name="Kaster A.-K."/>
            <person name="Ovreas L."/>
            <person name="Rohde M."/>
            <person name="Galperin M.Y."/>
            <person name="Jogler C."/>
        </authorList>
    </citation>
    <scope>NUCLEOTIDE SEQUENCE [LARGE SCALE GENOMIC DNA]</scope>
    <source>
        <strain evidence="15 16">Pan265</strain>
    </source>
</reference>
<gene>
    <name evidence="15" type="primary">frdB</name>
    <name evidence="15" type="ORF">Pan265_17620</name>
</gene>
<dbReference type="Pfam" id="PF13085">
    <property type="entry name" value="Fer2_3"/>
    <property type="match status" value="1"/>
</dbReference>
<evidence type="ECO:0000256" key="4">
    <source>
        <dbReference type="ARBA" id="ARBA00012792"/>
    </source>
</evidence>
<protein>
    <recommendedName>
        <fullName evidence="4">succinate dehydrogenase</fullName>
        <ecNumber evidence="4">1.3.5.1</ecNumber>
    </recommendedName>
</protein>
<evidence type="ECO:0000259" key="14">
    <source>
        <dbReference type="PROSITE" id="PS51379"/>
    </source>
</evidence>